<evidence type="ECO:0000256" key="1">
    <source>
        <dbReference type="ARBA" id="ARBA00022729"/>
    </source>
</evidence>
<dbReference type="GO" id="GO:0019867">
    <property type="term" value="C:outer membrane"/>
    <property type="evidence" value="ECO:0007669"/>
    <property type="project" value="InterPro"/>
</dbReference>
<evidence type="ECO:0000256" key="3">
    <source>
        <dbReference type="ARBA" id="ARBA00022803"/>
    </source>
</evidence>
<keyword evidence="1" id="KW-0732">Signal</keyword>
<dbReference type="Pfam" id="PF05420">
    <property type="entry name" value="BCSC_C"/>
    <property type="match status" value="1"/>
</dbReference>
<dbReference type="EMBL" id="JACOMF010000002">
    <property type="protein sequence ID" value="MBC4014110.1"/>
    <property type="molecule type" value="Genomic_DNA"/>
</dbReference>
<reference evidence="5" key="1">
    <citation type="submission" date="2020-08" db="EMBL/GenBank/DDBJ databases">
        <authorList>
            <person name="Hu Y."/>
            <person name="Nguyen S.V."/>
            <person name="Li F."/>
            <person name="Fanning S."/>
        </authorList>
    </citation>
    <scope>NUCLEOTIDE SEQUENCE</scope>
    <source>
        <strain evidence="5">SYSU D8009</strain>
    </source>
</reference>
<dbReference type="GO" id="GO:0030244">
    <property type="term" value="P:cellulose biosynthetic process"/>
    <property type="evidence" value="ECO:0007669"/>
    <property type="project" value="InterPro"/>
</dbReference>
<name>A0A9X0UF69_9PROT</name>
<evidence type="ECO:0000313" key="6">
    <source>
        <dbReference type="Proteomes" id="UP000600101"/>
    </source>
</evidence>
<keyword evidence="6" id="KW-1185">Reference proteome</keyword>
<keyword evidence="3" id="KW-0802">TPR repeat</keyword>
<evidence type="ECO:0000259" key="4">
    <source>
        <dbReference type="Pfam" id="PF05420"/>
    </source>
</evidence>
<dbReference type="AlphaFoldDB" id="A0A9X0UF69"/>
<accession>A0A9X0UF69</accession>
<sequence length="45" mass="5273">MIGGLRGDIEYPLTPQLRLGGLFRYDRAADWNEARGLVYLRYRTE</sequence>
<evidence type="ECO:0000256" key="2">
    <source>
        <dbReference type="ARBA" id="ARBA00022737"/>
    </source>
</evidence>
<protein>
    <submittedName>
        <fullName evidence="5">BCSC C-terminal domain-containing protein</fullName>
    </submittedName>
</protein>
<evidence type="ECO:0000313" key="5">
    <source>
        <dbReference type="EMBL" id="MBC4014110.1"/>
    </source>
</evidence>
<proteinExistence type="predicted"/>
<organism evidence="5 6">
    <name type="scientific">Siccirubricoccus deserti</name>
    <dbReference type="NCBI Taxonomy" id="2013562"/>
    <lineage>
        <taxon>Bacteria</taxon>
        <taxon>Pseudomonadati</taxon>
        <taxon>Pseudomonadota</taxon>
        <taxon>Alphaproteobacteria</taxon>
        <taxon>Acetobacterales</taxon>
        <taxon>Roseomonadaceae</taxon>
        <taxon>Siccirubricoccus</taxon>
    </lineage>
</organism>
<dbReference type="InterPro" id="IPR008410">
    <property type="entry name" value="BCSC_C"/>
</dbReference>
<gene>
    <name evidence="5" type="ORF">H7965_02140</name>
</gene>
<dbReference type="Proteomes" id="UP000600101">
    <property type="component" value="Unassembled WGS sequence"/>
</dbReference>
<keyword evidence="2" id="KW-0677">Repeat</keyword>
<feature type="domain" description="Cellulose synthase operon C C-terminal" evidence="4">
    <location>
        <begin position="5"/>
        <end position="43"/>
    </location>
</feature>
<comment type="caution">
    <text evidence="5">The sequence shown here is derived from an EMBL/GenBank/DDBJ whole genome shotgun (WGS) entry which is preliminary data.</text>
</comment>